<feature type="compositionally biased region" description="Basic and acidic residues" evidence="5">
    <location>
        <begin position="268"/>
        <end position="279"/>
    </location>
</feature>
<comment type="subcellular location">
    <subcellularLocation>
        <location evidence="1">Membrane</location>
        <topology evidence="1">Single-pass membrane protein</topology>
    </subcellularLocation>
</comment>
<protein>
    <submittedName>
        <fullName evidence="7">Uncharacterized protein</fullName>
    </submittedName>
</protein>
<gene>
    <name evidence="7" type="ORF">CNMCM5793_003326</name>
    <name evidence="8" type="ORF">CNMCM6106_003517</name>
</gene>
<feature type="region of interest" description="Disordered" evidence="5">
    <location>
        <begin position="156"/>
        <end position="318"/>
    </location>
</feature>
<evidence type="ECO:0000313" key="7">
    <source>
        <dbReference type="EMBL" id="KAF7128538.1"/>
    </source>
</evidence>
<feature type="compositionally biased region" description="Low complexity" evidence="5">
    <location>
        <begin position="46"/>
        <end position="56"/>
    </location>
</feature>
<evidence type="ECO:0000256" key="4">
    <source>
        <dbReference type="ARBA" id="ARBA00023136"/>
    </source>
</evidence>
<evidence type="ECO:0000256" key="2">
    <source>
        <dbReference type="ARBA" id="ARBA00022692"/>
    </source>
</evidence>
<evidence type="ECO:0000256" key="5">
    <source>
        <dbReference type="SAM" id="MobiDB-lite"/>
    </source>
</evidence>
<dbReference type="GO" id="GO:0016020">
    <property type="term" value="C:membrane"/>
    <property type="evidence" value="ECO:0007669"/>
    <property type="project" value="UniProtKB-SubCell"/>
</dbReference>
<keyword evidence="2 6" id="KW-0812">Transmembrane</keyword>
<feature type="region of interest" description="Disordered" evidence="5">
    <location>
        <begin position="1"/>
        <end position="56"/>
    </location>
</feature>
<dbReference type="EMBL" id="JACBAF010002083">
    <property type="protein sequence ID" value="KAF7168276.1"/>
    <property type="molecule type" value="Genomic_DNA"/>
</dbReference>
<evidence type="ECO:0000256" key="1">
    <source>
        <dbReference type="ARBA" id="ARBA00004167"/>
    </source>
</evidence>
<sequence>MIQPKVRIPGTAGRERPNALGGPDEPSVQLPTIKGQQLPSWDGEPTSTSSQTSLFSSELTSTMVQTPNVINEPTSLTSSITNILATATTVISSISLSIDSSSTGSSSTGTSPQTGDSSSGSSNTKTIAIAVPVSVVGAALLFGALFLLLRRRRRKTRQKNPSDLAVDMGQTTRASLLPQNGTSWTVGHAGSHEIPFEGPFPSQAAPNNHIQPTQPYDHQINATPRAQPSALPVPTPPPGVTEHRQTEVGLALPETSAAAAGWQAGSGDRPRSPFDHPLDDAMSEVSGLSDRRGATHSRDLDDISSVSSIGEDERVTRR</sequence>
<evidence type="ECO:0000313" key="8">
    <source>
        <dbReference type="EMBL" id="KAF7168276.1"/>
    </source>
</evidence>
<keyword evidence="4 6" id="KW-0472">Membrane</keyword>
<accession>A0A8H6PED3</accession>
<dbReference type="AlphaFoldDB" id="A0A8H6PED3"/>
<comment type="caution">
    <text evidence="7">The sequence shown here is derived from an EMBL/GenBank/DDBJ whole genome shotgun (WGS) entry which is preliminary data.</text>
</comment>
<dbReference type="OrthoDB" id="4490807at2759"/>
<dbReference type="EMBL" id="JACBAD010001918">
    <property type="protein sequence ID" value="KAF7128538.1"/>
    <property type="molecule type" value="Genomic_DNA"/>
</dbReference>
<feature type="transmembrane region" description="Helical" evidence="6">
    <location>
        <begin position="127"/>
        <end position="149"/>
    </location>
</feature>
<organism evidence="7 9">
    <name type="scientific">Aspergillus hiratsukae</name>
    <dbReference type="NCBI Taxonomy" id="1194566"/>
    <lineage>
        <taxon>Eukaryota</taxon>
        <taxon>Fungi</taxon>
        <taxon>Dikarya</taxon>
        <taxon>Ascomycota</taxon>
        <taxon>Pezizomycotina</taxon>
        <taxon>Eurotiomycetes</taxon>
        <taxon>Eurotiomycetidae</taxon>
        <taxon>Eurotiales</taxon>
        <taxon>Aspergillaceae</taxon>
        <taxon>Aspergillus</taxon>
        <taxon>Aspergillus subgen. Fumigati</taxon>
    </lineage>
</organism>
<dbReference type="Proteomes" id="UP000630445">
    <property type="component" value="Unassembled WGS sequence"/>
</dbReference>
<proteinExistence type="predicted"/>
<dbReference type="InterPro" id="IPR051694">
    <property type="entry name" value="Immunoregulatory_rcpt-like"/>
</dbReference>
<dbReference type="PANTHER" id="PTHR15549">
    <property type="entry name" value="PAIRED IMMUNOGLOBULIN-LIKE TYPE 2 RECEPTOR"/>
    <property type="match status" value="1"/>
</dbReference>
<evidence type="ECO:0000256" key="3">
    <source>
        <dbReference type="ARBA" id="ARBA00022989"/>
    </source>
</evidence>
<feature type="compositionally biased region" description="Polar residues" evidence="5">
    <location>
        <begin position="169"/>
        <end position="185"/>
    </location>
</feature>
<feature type="compositionally biased region" description="Polar residues" evidence="5">
    <location>
        <begin position="204"/>
        <end position="226"/>
    </location>
</feature>
<dbReference type="Proteomes" id="UP000662466">
    <property type="component" value="Unassembled WGS sequence"/>
</dbReference>
<reference evidence="7" key="1">
    <citation type="submission" date="2020-06" db="EMBL/GenBank/DDBJ databases">
        <title>Draft genome sequences of strains closely related to Aspergillus parafelis and Aspergillus hiratsukae.</title>
        <authorList>
            <person name="Dos Santos R.A.C."/>
            <person name="Rivero-Menendez O."/>
            <person name="Steenwyk J.L."/>
            <person name="Mead M.E."/>
            <person name="Goldman G.H."/>
            <person name="Alastruey-Izquierdo A."/>
            <person name="Rokas A."/>
        </authorList>
    </citation>
    <scope>NUCLEOTIDE SEQUENCE</scope>
    <source>
        <strain evidence="7">CNM-CM5793</strain>
        <strain evidence="8">CNM-CM6106</strain>
    </source>
</reference>
<dbReference type="PANTHER" id="PTHR15549:SF27">
    <property type="entry name" value="CHITIN-BINDING TYPE-1 DOMAIN-CONTAINING PROTEIN"/>
    <property type="match status" value="1"/>
</dbReference>
<keyword evidence="9" id="KW-1185">Reference proteome</keyword>
<evidence type="ECO:0000313" key="9">
    <source>
        <dbReference type="Proteomes" id="UP000630445"/>
    </source>
</evidence>
<feature type="region of interest" description="Disordered" evidence="5">
    <location>
        <begin position="99"/>
        <end position="123"/>
    </location>
</feature>
<dbReference type="GO" id="GO:0071944">
    <property type="term" value="C:cell periphery"/>
    <property type="evidence" value="ECO:0007669"/>
    <property type="project" value="UniProtKB-ARBA"/>
</dbReference>
<feature type="compositionally biased region" description="Low complexity" evidence="5">
    <location>
        <begin position="256"/>
        <end position="267"/>
    </location>
</feature>
<evidence type="ECO:0000256" key="6">
    <source>
        <dbReference type="SAM" id="Phobius"/>
    </source>
</evidence>
<keyword evidence="3 6" id="KW-1133">Transmembrane helix</keyword>
<feature type="compositionally biased region" description="Basic and acidic residues" evidence="5">
    <location>
        <begin position="289"/>
        <end position="301"/>
    </location>
</feature>
<name>A0A8H6PED3_9EURO</name>